<keyword evidence="8" id="KW-1185">Reference proteome</keyword>
<dbReference type="PROSITE" id="PS00463">
    <property type="entry name" value="ZN2_CY6_FUNGAL_1"/>
    <property type="match status" value="1"/>
</dbReference>
<keyword evidence="3" id="KW-0804">Transcription</keyword>
<evidence type="ECO:0000256" key="2">
    <source>
        <dbReference type="ARBA" id="ARBA00023125"/>
    </source>
</evidence>
<dbReference type="InterPro" id="IPR001138">
    <property type="entry name" value="Zn2Cys6_DnaBD"/>
</dbReference>
<reference evidence="7" key="2">
    <citation type="journal article" date="2023" name="IMA Fungus">
        <title>Comparative genomic study of the Penicillium genus elucidates a diverse pangenome and 15 lateral gene transfer events.</title>
        <authorList>
            <person name="Petersen C."/>
            <person name="Sorensen T."/>
            <person name="Nielsen M.R."/>
            <person name="Sondergaard T.E."/>
            <person name="Sorensen J.L."/>
            <person name="Fitzpatrick D.A."/>
            <person name="Frisvad J.C."/>
            <person name="Nielsen K.L."/>
        </authorList>
    </citation>
    <scope>NUCLEOTIDE SEQUENCE</scope>
    <source>
        <strain evidence="7">IBT 23319</strain>
    </source>
</reference>
<gene>
    <name evidence="7" type="ORF">N7469_006617</name>
</gene>
<keyword evidence="2" id="KW-0238">DNA-binding</keyword>
<evidence type="ECO:0000256" key="3">
    <source>
        <dbReference type="ARBA" id="ARBA00023163"/>
    </source>
</evidence>
<dbReference type="GeneID" id="81384702"/>
<sequence length="105" mass="11753">MASRVKRTKVGRACGRCRRQKLRCDIQRPCTLCLRAGVECQAGDLDQFIPSDPKRHTNKRKRRGSTRERASRRNGPSGDQRLGGESWSSSTLSLVTGVSMTPDKH</sequence>
<dbReference type="Pfam" id="PF00172">
    <property type="entry name" value="Zn_clus"/>
    <property type="match status" value="1"/>
</dbReference>
<dbReference type="PANTHER" id="PTHR46910:SF17">
    <property type="entry name" value="SCFA-RELATED"/>
    <property type="match status" value="1"/>
</dbReference>
<protein>
    <recommendedName>
        <fullName evidence="6">Zn(2)-C6 fungal-type domain-containing protein</fullName>
    </recommendedName>
</protein>
<dbReference type="InterPro" id="IPR050987">
    <property type="entry name" value="AtrR-like"/>
</dbReference>
<dbReference type="GO" id="GO:0003677">
    <property type="term" value="F:DNA binding"/>
    <property type="evidence" value="ECO:0007669"/>
    <property type="project" value="UniProtKB-KW"/>
</dbReference>
<dbReference type="InterPro" id="IPR036864">
    <property type="entry name" value="Zn2-C6_fun-type_DNA-bd_sf"/>
</dbReference>
<dbReference type="SUPFAM" id="SSF57701">
    <property type="entry name" value="Zn2/Cys6 DNA-binding domain"/>
    <property type="match status" value="1"/>
</dbReference>
<evidence type="ECO:0000313" key="7">
    <source>
        <dbReference type="EMBL" id="KAJ5226611.1"/>
    </source>
</evidence>
<dbReference type="GO" id="GO:0000981">
    <property type="term" value="F:DNA-binding transcription factor activity, RNA polymerase II-specific"/>
    <property type="evidence" value="ECO:0007669"/>
    <property type="project" value="InterPro"/>
</dbReference>
<name>A0A9W9TKX8_PENCI</name>
<dbReference type="EMBL" id="JAPQKT010000006">
    <property type="protein sequence ID" value="KAJ5226611.1"/>
    <property type="molecule type" value="Genomic_DNA"/>
</dbReference>
<dbReference type="SMART" id="SM00066">
    <property type="entry name" value="GAL4"/>
    <property type="match status" value="1"/>
</dbReference>
<feature type="domain" description="Zn(2)-C6 fungal-type" evidence="6">
    <location>
        <begin position="13"/>
        <end position="40"/>
    </location>
</feature>
<feature type="region of interest" description="Disordered" evidence="5">
    <location>
        <begin position="45"/>
        <end position="105"/>
    </location>
</feature>
<evidence type="ECO:0000256" key="5">
    <source>
        <dbReference type="SAM" id="MobiDB-lite"/>
    </source>
</evidence>
<evidence type="ECO:0000259" key="6">
    <source>
        <dbReference type="PROSITE" id="PS50048"/>
    </source>
</evidence>
<dbReference type="PANTHER" id="PTHR46910">
    <property type="entry name" value="TRANSCRIPTION FACTOR PDR1"/>
    <property type="match status" value="1"/>
</dbReference>
<dbReference type="AlphaFoldDB" id="A0A9W9TKX8"/>
<reference evidence="7" key="1">
    <citation type="submission" date="2022-11" db="EMBL/GenBank/DDBJ databases">
        <authorList>
            <person name="Petersen C."/>
        </authorList>
    </citation>
    <scope>NUCLEOTIDE SEQUENCE</scope>
    <source>
        <strain evidence="7">IBT 23319</strain>
    </source>
</reference>
<accession>A0A9W9TKX8</accession>
<evidence type="ECO:0000256" key="1">
    <source>
        <dbReference type="ARBA" id="ARBA00023015"/>
    </source>
</evidence>
<keyword evidence="1" id="KW-0805">Transcription regulation</keyword>
<organism evidence="7 8">
    <name type="scientific">Penicillium citrinum</name>
    <dbReference type="NCBI Taxonomy" id="5077"/>
    <lineage>
        <taxon>Eukaryota</taxon>
        <taxon>Fungi</taxon>
        <taxon>Dikarya</taxon>
        <taxon>Ascomycota</taxon>
        <taxon>Pezizomycotina</taxon>
        <taxon>Eurotiomycetes</taxon>
        <taxon>Eurotiomycetidae</taxon>
        <taxon>Eurotiales</taxon>
        <taxon>Aspergillaceae</taxon>
        <taxon>Penicillium</taxon>
    </lineage>
</organism>
<dbReference type="Gene3D" id="4.10.240.10">
    <property type="entry name" value="Zn(2)-C6 fungal-type DNA-binding domain"/>
    <property type="match status" value="1"/>
</dbReference>
<dbReference type="PROSITE" id="PS50048">
    <property type="entry name" value="ZN2_CY6_FUNGAL_2"/>
    <property type="match status" value="1"/>
</dbReference>
<evidence type="ECO:0000256" key="4">
    <source>
        <dbReference type="ARBA" id="ARBA00023242"/>
    </source>
</evidence>
<evidence type="ECO:0000313" key="8">
    <source>
        <dbReference type="Proteomes" id="UP001147733"/>
    </source>
</evidence>
<dbReference type="GO" id="GO:0008270">
    <property type="term" value="F:zinc ion binding"/>
    <property type="evidence" value="ECO:0007669"/>
    <property type="project" value="InterPro"/>
</dbReference>
<dbReference type="Proteomes" id="UP001147733">
    <property type="component" value="Unassembled WGS sequence"/>
</dbReference>
<feature type="compositionally biased region" description="Low complexity" evidence="5">
    <location>
        <begin position="83"/>
        <end position="105"/>
    </location>
</feature>
<dbReference type="OrthoDB" id="9986881at2759"/>
<keyword evidence="4" id="KW-0539">Nucleus</keyword>
<proteinExistence type="predicted"/>
<dbReference type="RefSeq" id="XP_056498976.1">
    <property type="nucleotide sequence ID" value="XM_056645535.1"/>
</dbReference>
<comment type="caution">
    <text evidence="7">The sequence shown here is derived from an EMBL/GenBank/DDBJ whole genome shotgun (WGS) entry which is preliminary data.</text>
</comment>
<dbReference type="CDD" id="cd00067">
    <property type="entry name" value="GAL4"/>
    <property type="match status" value="1"/>
</dbReference>